<feature type="domain" description="Mur ligase N-terminal catalytic" evidence="9">
    <location>
        <begin position="30"/>
        <end position="103"/>
    </location>
</feature>
<dbReference type="SUPFAM" id="SSF53623">
    <property type="entry name" value="MurD-like peptide ligases, catalytic domain"/>
    <property type="match status" value="1"/>
</dbReference>
<proteinExistence type="inferred from homology"/>
<keyword evidence="2 7" id="KW-0132">Cell division</keyword>
<dbReference type="NCBIfam" id="NF001126">
    <property type="entry name" value="PRK00139.1-4"/>
    <property type="match status" value="1"/>
</dbReference>
<feature type="modified residue" description="N6-carboxylysine" evidence="7">
    <location>
        <position position="226"/>
    </location>
</feature>
<dbReference type="GO" id="GO:0005524">
    <property type="term" value="F:ATP binding"/>
    <property type="evidence" value="ECO:0007669"/>
    <property type="project" value="UniProtKB-UniRule"/>
</dbReference>
<evidence type="ECO:0000259" key="11">
    <source>
        <dbReference type="Pfam" id="PF08245"/>
    </source>
</evidence>
<feature type="domain" description="Mur ligase C-terminal" evidence="10">
    <location>
        <begin position="358"/>
        <end position="496"/>
    </location>
</feature>
<feature type="binding site" evidence="7">
    <location>
        <begin position="159"/>
        <end position="160"/>
    </location>
    <ligand>
        <name>UDP-N-acetyl-alpha-D-muramoyl-L-alanyl-D-glutamate</name>
        <dbReference type="ChEBI" id="CHEBI:83900"/>
    </ligand>
</feature>
<dbReference type="InterPro" id="IPR000713">
    <property type="entry name" value="Mur_ligase_N"/>
</dbReference>
<evidence type="ECO:0000256" key="5">
    <source>
        <dbReference type="ARBA" id="ARBA00023306"/>
    </source>
</evidence>
<evidence type="ECO:0000256" key="4">
    <source>
        <dbReference type="ARBA" id="ARBA00022984"/>
    </source>
</evidence>
<dbReference type="GO" id="GO:0008360">
    <property type="term" value="P:regulation of cell shape"/>
    <property type="evidence" value="ECO:0007669"/>
    <property type="project" value="UniProtKB-KW"/>
</dbReference>
<dbReference type="InterPro" id="IPR036615">
    <property type="entry name" value="Mur_ligase_C_dom_sf"/>
</dbReference>
<name>A0A8J6NGG1_9BACT</name>
<organism evidence="12 13">
    <name type="scientific">Candidatus Desulfobia pelagia</name>
    <dbReference type="NCBI Taxonomy" id="2841692"/>
    <lineage>
        <taxon>Bacteria</taxon>
        <taxon>Pseudomonadati</taxon>
        <taxon>Thermodesulfobacteriota</taxon>
        <taxon>Desulfobulbia</taxon>
        <taxon>Desulfobulbales</taxon>
        <taxon>Desulfobulbaceae</taxon>
        <taxon>Candidatus Desulfobia</taxon>
    </lineage>
</organism>
<dbReference type="Pfam" id="PF08245">
    <property type="entry name" value="Mur_ligase_M"/>
    <property type="match status" value="1"/>
</dbReference>
<comment type="pathway">
    <text evidence="7 8">Cell wall biogenesis; peptidoglycan biosynthesis.</text>
</comment>
<dbReference type="SUPFAM" id="SSF63418">
    <property type="entry name" value="MurE/MurF N-terminal domain"/>
    <property type="match status" value="1"/>
</dbReference>
<evidence type="ECO:0000256" key="6">
    <source>
        <dbReference type="ARBA" id="ARBA00023316"/>
    </source>
</evidence>
<evidence type="ECO:0000256" key="8">
    <source>
        <dbReference type="RuleBase" id="RU004135"/>
    </source>
</evidence>
<dbReference type="InterPro" id="IPR004101">
    <property type="entry name" value="Mur_ligase_C"/>
</dbReference>
<feature type="binding site" evidence="7">
    <location>
        <position position="186"/>
    </location>
    <ligand>
        <name>UDP-N-acetyl-alpha-D-muramoyl-L-alanyl-D-glutamate</name>
        <dbReference type="ChEBI" id="CHEBI:83900"/>
    </ligand>
</feature>
<feature type="binding site" evidence="7">
    <location>
        <begin position="427"/>
        <end position="430"/>
    </location>
    <ligand>
        <name>meso-2,6-diaminopimelate</name>
        <dbReference type="ChEBI" id="CHEBI:57791"/>
    </ligand>
</feature>
<comment type="subcellular location">
    <subcellularLocation>
        <location evidence="7 8">Cytoplasm</location>
    </subcellularLocation>
</comment>
<keyword evidence="4 7" id="KW-0573">Peptidoglycan synthesis</keyword>
<protein>
    <recommendedName>
        <fullName evidence="7">UDP-N-acetylmuramoyl-L-alanyl-D-glutamate--2,6-diaminopimelate ligase</fullName>
        <ecNumber evidence="7">6.3.2.13</ecNumber>
    </recommendedName>
    <alternativeName>
        <fullName evidence="7">Meso-A2pm-adding enzyme</fullName>
    </alternativeName>
    <alternativeName>
        <fullName evidence="7">Meso-diaminopimelate-adding enzyme</fullName>
    </alternativeName>
    <alternativeName>
        <fullName evidence="7">UDP-MurNAc-L-Ala-D-Glu:meso-diaminopimelate ligase</fullName>
    </alternativeName>
    <alternativeName>
        <fullName evidence="7">UDP-MurNAc-tripeptide synthetase</fullName>
    </alternativeName>
    <alternativeName>
        <fullName evidence="7">UDP-N-acetylmuramyl-tripeptide synthetase</fullName>
    </alternativeName>
</protein>
<comment type="caution">
    <text evidence="12">The sequence shown here is derived from an EMBL/GenBank/DDBJ whole genome shotgun (WGS) entry which is preliminary data.</text>
</comment>
<keyword evidence="6 7" id="KW-0961">Cell wall biogenesis/degradation</keyword>
<dbReference type="Gene3D" id="3.40.1190.10">
    <property type="entry name" value="Mur-like, catalytic domain"/>
    <property type="match status" value="1"/>
</dbReference>
<keyword evidence="7" id="KW-0067">ATP-binding</keyword>
<comment type="PTM">
    <text evidence="7">Carboxylation is probably crucial for Mg(2+) binding and, consequently, for the gamma-phosphate positioning of ATP.</text>
</comment>
<keyword evidence="7" id="KW-0547">Nucleotide-binding</keyword>
<comment type="cofactor">
    <cofactor evidence="7">
        <name>Mg(2+)</name>
        <dbReference type="ChEBI" id="CHEBI:18420"/>
    </cofactor>
</comment>
<feature type="binding site" evidence="7">
    <location>
        <position position="37"/>
    </location>
    <ligand>
        <name>UDP-N-acetyl-alpha-D-muramoyl-L-alanyl-D-glutamate</name>
        <dbReference type="ChEBI" id="CHEBI:83900"/>
    </ligand>
</feature>
<feature type="binding site" evidence="7">
    <location>
        <position position="194"/>
    </location>
    <ligand>
        <name>UDP-N-acetyl-alpha-D-muramoyl-L-alanyl-D-glutamate</name>
        <dbReference type="ChEBI" id="CHEBI:83900"/>
    </ligand>
</feature>
<evidence type="ECO:0000259" key="9">
    <source>
        <dbReference type="Pfam" id="PF01225"/>
    </source>
</evidence>
<feature type="short sequence motif" description="Meso-diaminopimelate recognition motif" evidence="7">
    <location>
        <begin position="427"/>
        <end position="430"/>
    </location>
</feature>
<dbReference type="Gene3D" id="3.90.190.20">
    <property type="entry name" value="Mur ligase, C-terminal domain"/>
    <property type="match status" value="1"/>
</dbReference>
<dbReference type="PANTHER" id="PTHR23135:SF4">
    <property type="entry name" value="UDP-N-ACETYLMURAMOYL-L-ALANYL-D-GLUTAMATE--2,6-DIAMINOPIMELATE LIGASE MURE HOMOLOG, CHLOROPLASTIC"/>
    <property type="match status" value="1"/>
</dbReference>
<evidence type="ECO:0000313" key="12">
    <source>
        <dbReference type="EMBL" id="MBC8318628.1"/>
    </source>
</evidence>
<comment type="similarity">
    <text evidence="1 7">Belongs to the MurCDEF family. MurE subfamily.</text>
</comment>
<dbReference type="UniPathway" id="UPA00219"/>
<dbReference type="SUPFAM" id="SSF53244">
    <property type="entry name" value="MurD-like peptide ligases, peptide-binding domain"/>
    <property type="match status" value="1"/>
</dbReference>
<comment type="caution">
    <text evidence="7">Lacks conserved residue(s) required for the propagation of feature annotation.</text>
</comment>
<feature type="binding site" evidence="7">
    <location>
        <begin position="117"/>
        <end position="123"/>
    </location>
    <ligand>
        <name>ATP</name>
        <dbReference type="ChEBI" id="CHEBI:30616"/>
    </ligand>
</feature>
<dbReference type="GO" id="GO:0071555">
    <property type="term" value="P:cell wall organization"/>
    <property type="evidence" value="ECO:0007669"/>
    <property type="project" value="UniProtKB-KW"/>
</dbReference>
<comment type="catalytic activity">
    <reaction evidence="7">
        <text>UDP-N-acetyl-alpha-D-muramoyl-L-alanyl-D-glutamate + meso-2,6-diaminopimelate + ATP = UDP-N-acetyl-alpha-D-muramoyl-L-alanyl-gamma-D-glutamyl-meso-2,6-diaminopimelate + ADP + phosphate + H(+)</text>
        <dbReference type="Rhea" id="RHEA:23676"/>
        <dbReference type="ChEBI" id="CHEBI:15378"/>
        <dbReference type="ChEBI" id="CHEBI:30616"/>
        <dbReference type="ChEBI" id="CHEBI:43474"/>
        <dbReference type="ChEBI" id="CHEBI:57791"/>
        <dbReference type="ChEBI" id="CHEBI:83900"/>
        <dbReference type="ChEBI" id="CHEBI:83905"/>
        <dbReference type="ChEBI" id="CHEBI:456216"/>
        <dbReference type="EC" id="6.3.2.13"/>
    </reaction>
</comment>
<dbReference type="Pfam" id="PF02875">
    <property type="entry name" value="Mur_ligase_C"/>
    <property type="match status" value="1"/>
</dbReference>
<dbReference type="EC" id="6.3.2.13" evidence="7"/>
<evidence type="ECO:0000256" key="1">
    <source>
        <dbReference type="ARBA" id="ARBA00005898"/>
    </source>
</evidence>
<dbReference type="GO" id="GO:0000287">
    <property type="term" value="F:magnesium ion binding"/>
    <property type="evidence" value="ECO:0007669"/>
    <property type="project" value="UniProtKB-UniRule"/>
</dbReference>
<dbReference type="Pfam" id="PF01225">
    <property type="entry name" value="Mur_ligase"/>
    <property type="match status" value="1"/>
</dbReference>
<dbReference type="InterPro" id="IPR035911">
    <property type="entry name" value="MurE/MurF_N"/>
</dbReference>
<evidence type="ECO:0000256" key="7">
    <source>
        <dbReference type="HAMAP-Rule" id="MF_00208"/>
    </source>
</evidence>
<dbReference type="NCBIfam" id="TIGR01085">
    <property type="entry name" value="murE"/>
    <property type="match status" value="1"/>
</dbReference>
<evidence type="ECO:0000256" key="3">
    <source>
        <dbReference type="ARBA" id="ARBA00022960"/>
    </source>
</evidence>
<dbReference type="HAMAP" id="MF_00208">
    <property type="entry name" value="MurE"/>
    <property type="match status" value="1"/>
</dbReference>
<feature type="domain" description="Mur ligase central" evidence="11">
    <location>
        <begin position="115"/>
        <end position="325"/>
    </location>
</feature>
<dbReference type="GO" id="GO:0009252">
    <property type="term" value="P:peptidoglycan biosynthetic process"/>
    <property type="evidence" value="ECO:0007669"/>
    <property type="project" value="UniProtKB-UniRule"/>
</dbReference>
<reference evidence="12 13" key="1">
    <citation type="submission" date="2020-08" db="EMBL/GenBank/DDBJ databases">
        <title>Bridging the membrane lipid divide: bacteria of the FCB group superphylum have the potential to synthesize archaeal ether lipids.</title>
        <authorList>
            <person name="Villanueva L."/>
            <person name="Von Meijenfeldt F.A.B."/>
            <person name="Westbye A.B."/>
            <person name="Yadav S."/>
            <person name="Hopmans E.C."/>
            <person name="Dutilh B.E."/>
            <person name="Sinninghe Damste J.S."/>
        </authorList>
    </citation>
    <scope>NUCLEOTIDE SEQUENCE [LARGE SCALE GENOMIC DNA]</scope>
    <source>
        <strain evidence="12">NIOZ-UU47</strain>
    </source>
</reference>
<dbReference type="GO" id="GO:0051301">
    <property type="term" value="P:cell division"/>
    <property type="evidence" value="ECO:0007669"/>
    <property type="project" value="UniProtKB-KW"/>
</dbReference>
<keyword evidence="7" id="KW-0460">Magnesium</keyword>
<accession>A0A8J6NGG1</accession>
<dbReference type="Gene3D" id="3.40.1390.10">
    <property type="entry name" value="MurE/MurF, N-terminal domain"/>
    <property type="match status" value="1"/>
</dbReference>
<feature type="binding site" evidence="7">
    <location>
        <position position="498"/>
    </location>
    <ligand>
        <name>meso-2,6-diaminopimelate</name>
        <dbReference type="ChEBI" id="CHEBI:57791"/>
    </ligand>
</feature>
<sequence length="527" mass="57274">MIQQLIGKQIRDLLAKIPVRVPADISAISVTGITADSRQVLSGMLFVAIRGESSDGHQYIQEAVRKGCVAVVAESSADKELDVPLIEVSDTRAAMGHIAAAFYDYPASEMVMVGITGTNGKTTSSYILEQLIAAGGGVPAVIGTINIRYLDVSMDSTLTTPEPLDIQKQLRIMADRGVTHVVMEVSSHGIAQGRVNAMQFDVALFTNLSRDHLDFHGSMDNYFAAKQRLFVDHMKKTGKAVVVVGKPSRQHEVSWGRKLADFLSVETDLQVITCGIEDGDVKAEKYTFSLAGICAEITANDSVFEIEIPLVGAFNLENVLGCIACGLVLGYTTDAMTAALKVLKGVPGRLERITVGTEENGEGVIHVFVDYAHTPEALSHVLQAIKDLQPLRLVVVFGCGGDRDKGKRPLMGEAAGKLADVCLLTSDNPRSELPSQILTEIEKGLQGISVTKIDSEELRENPQLKGYDIIESRRKAIQRAIETSRPGDVILICGKGHESYQIDRSGRIFFDDRQEAREQLERNRQAA</sequence>
<evidence type="ECO:0000256" key="2">
    <source>
        <dbReference type="ARBA" id="ARBA00022618"/>
    </source>
</evidence>
<evidence type="ECO:0000313" key="13">
    <source>
        <dbReference type="Proteomes" id="UP000614424"/>
    </source>
</evidence>
<feature type="binding site" evidence="7">
    <location>
        <position position="403"/>
    </location>
    <ligand>
        <name>meso-2,6-diaminopimelate</name>
        <dbReference type="ChEBI" id="CHEBI:57791"/>
    </ligand>
</feature>
<feature type="binding site" evidence="7">
    <location>
        <position position="494"/>
    </location>
    <ligand>
        <name>meso-2,6-diaminopimelate</name>
        <dbReference type="ChEBI" id="CHEBI:57791"/>
    </ligand>
</feature>
<dbReference type="AlphaFoldDB" id="A0A8J6NGG1"/>
<comment type="function">
    <text evidence="7">Catalyzes the addition of meso-diaminopimelic acid to the nucleotide precursor UDP-N-acetylmuramoyl-L-alanyl-D-glutamate (UMAG) in the biosynthesis of bacterial cell-wall peptidoglycan.</text>
</comment>
<dbReference type="NCBIfam" id="NF001124">
    <property type="entry name" value="PRK00139.1-2"/>
    <property type="match status" value="1"/>
</dbReference>
<keyword evidence="7 12" id="KW-0436">Ligase</keyword>
<dbReference type="EMBL" id="JACNJZ010000171">
    <property type="protein sequence ID" value="MBC8318628.1"/>
    <property type="molecule type" value="Genomic_DNA"/>
</dbReference>
<gene>
    <name evidence="7" type="primary">murE</name>
    <name evidence="12" type="ORF">H8E41_12055</name>
</gene>
<keyword evidence="3 7" id="KW-0133">Cell shape</keyword>
<dbReference type="PANTHER" id="PTHR23135">
    <property type="entry name" value="MUR LIGASE FAMILY MEMBER"/>
    <property type="match status" value="1"/>
</dbReference>
<dbReference type="GO" id="GO:0005737">
    <property type="term" value="C:cytoplasm"/>
    <property type="evidence" value="ECO:0007669"/>
    <property type="project" value="UniProtKB-SubCell"/>
</dbReference>
<dbReference type="GO" id="GO:0008765">
    <property type="term" value="F:UDP-N-acetylmuramoylalanyl-D-glutamate-2,6-diaminopimelate ligase activity"/>
    <property type="evidence" value="ECO:0007669"/>
    <property type="project" value="UniProtKB-UniRule"/>
</dbReference>
<dbReference type="InterPro" id="IPR013221">
    <property type="entry name" value="Mur_ligase_cen"/>
</dbReference>
<dbReference type="InterPro" id="IPR036565">
    <property type="entry name" value="Mur-like_cat_sf"/>
</dbReference>
<evidence type="ECO:0000259" key="10">
    <source>
        <dbReference type="Pfam" id="PF02875"/>
    </source>
</evidence>
<dbReference type="InterPro" id="IPR005761">
    <property type="entry name" value="UDP-N-AcMur-Glu-dNH2Pim_ligase"/>
</dbReference>
<keyword evidence="5 7" id="KW-0131">Cell cycle</keyword>
<dbReference type="Proteomes" id="UP000614424">
    <property type="component" value="Unassembled WGS sequence"/>
</dbReference>
<keyword evidence="7" id="KW-0963">Cytoplasm</keyword>
<feature type="binding site" evidence="7">
    <location>
        <position position="192"/>
    </location>
    <ligand>
        <name>UDP-N-acetyl-alpha-D-muramoyl-L-alanyl-D-glutamate</name>
        <dbReference type="ChEBI" id="CHEBI:83900"/>
    </ligand>
</feature>